<feature type="non-terminal residue" evidence="2">
    <location>
        <position position="1"/>
    </location>
</feature>
<dbReference type="EMBL" id="NUBY01000367">
    <property type="protein sequence ID" value="PEP85318.1"/>
    <property type="molecule type" value="Genomic_DNA"/>
</dbReference>
<reference evidence="2 3" key="1">
    <citation type="submission" date="2017-09" db="EMBL/GenBank/DDBJ databases">
        <title>Large-scale bioinformatics analysis of Bacillus genomes uncovers conserved roles of natural products in bacterial physiology.</title>
        <authorList>
            <consortium name="Agbiome Team Llc"/>
            <person name="Bleich R.M."/>
            <person name="Grubbs K.J."/>
            <person name="Santa Maria K.C."/>
            <person name="Allen S.E."/>
            <person name="Farag S."/>
            <person name="Shank E.A."/>
            <person name="Bowers A."/>
        </authorList>
    </citation>
    <scope>NUCLEOTIDE SEQUENCE [LARGE SCALE GENOMIC DNA]</scope>
    <source>
        <strain evidence="2 3">AFS021349</strain>
    </source>
</reference>
<proteinExistence type="predicted"/>
<evidence type="ECO:0000313" key="3">
    <source>
        <dbReference type="Proteomes" id="UP000220841"/>
    </source>
</evidence>
<organism evidence="2 3">
    <name type="scientific">Bacillus toyonensis</name>
    <dbReference type="NCBI Taxonomy" id="155322"/>
    <lineage>
        <taxon>Bacteria</taxon>
        <taxon>Bacillati</taxon>
        <taxon>Bacillota</taxon>
        <taxon>Bacilli</taxon>
        <taxon>Bacillales</taxon>
        <taxon>Bacillaceae</taxon>
        <taxon>Bacillus</taxon>
        <taxon>Bacillus cereus group</taxon>
    </lineage>
</organism>
<comment type="caution">
    <text evidence="2">The sequence shown here is derived from an EMBL/GenBank/DDBJ whole genome shotgun (WGS) entry which is preliminary data.</text>
</comment>
<evidence type="ECO:0000256" key="1">
    <source>
        <dbReference type="SAM" id="MobiDB-lite"/>
    </source>
</evidence>
<gene>
    <name evidence="2" type="ORF">CN585_30490</name>
</gene>
<protein>
    <submittedName>
        <fullName evidence="2">Transposase</fullName>
    </submittedName>
</protein>
<name>A0A2A8H012_9BACI</name>
<feature type="region of interest" description="Disordered" evidence="1">
    <location>
        <begin position="1"/>
        <end position="28"/>
    </location>
</feature>
<accession>A0A2A8H012</accession>
<feature type="compositionally biased region" description="Polar residues" evidence="1">
    <location>
        <begin position="18"/>
        <end position="28"/>
    </location>
</feature>
<evidence type="ECO:0000313" key="2">
    <source>
        <dbReference type="EMBL" id="PEP85318.1"/>
    </source>
</evidence>
<dbReference type="Proteomes" id="UP000220841">
    <property type="component" value="Unassembled WGS sequence"/>
</dbReference>
<dbReference type="AlphaFoldDB" id="A0A2A8H012"/>
<sequence>RTPYLSSHEETEIRNILIESTPNQEGIV</sequence>